<feature type="domain" description="CHHC U11-48K-type" evidence="13">
    <location>
        <begin position="38"/>
        <end position="65"/>
    </location>
</feature>
<organism evidence="14 15">
    <name type="scientific">Datura stramonium</name>
    <name type="common">Jimsonweed</name>
    <name type="synonym">Common thornapple</name>
    <dbReference type="NCBI Taxonomy" id="4076"/>
    <lineage>
        <taxon>Eukaryota</taxon>
        <taxon>Viridiplantae</taxon>
        <taxon>Streptophyta</taxon>
        <taxon>Embryophyta</taxon>
        <taxon>Tracheophyta</taxon>
        <taxon>Spermatophyta</taxon>
        <taxon>Magnoliopsida</taxon>
        <taxon>eudicotyledons</taxon>
        <taxon>Gunneridae</taxon>
        <taxon>Pentapetalae</taxon>
        <taxon>asterids</taxon>
        <taxon>lamiids</taxon>
        <taxon>Solanales</taxon>
        <taxon>Solanaceae</taxon>
        <taxon>Solanoideae</taxon>
        <taxon>Datureae</taxon>
        <taxon>Datura</taxon>
    </lineage>
</organism>
<evidence type="ECO:0000256" key="9">
    <source>
        <dbReference type="ARBA" id="ARBA00048165"/>
    </source>
</evidence>
<evidence type="ECO:0000256" key="3">
    <source>
        <dbReference type="ARBA" id="ARBA00022679"/>
    </source>
</evidence>
<dbReference type="InterPro" id="IPR022776">
    <property type="entry name" value="TRM13/UPF0224_CHHC_Znf_dom"/>
</dbReference>
<evidence type="ECO:0000256" key="11">
    <source>
        <dbReference type="ARBA" id="ARBA00049393"/>
    </source>
</evidence>
<keyword evidence="7 12" id="KW-0863">Zinc-finger</keyword>
<dbReference type="PANTHER" id="PTHR12998:SF0">
    <property type="entry name" value="TRNA:M(4)X MODIFICATION ENZYME TRM13 HOMOLOG"/>
    <property type="match status" value="1"/>
</dbReference>
<gene>
    <name evidence="14" type="ORF">HAX54_043114</name>
</gene>
<dbReference type="PROSITE" id="PS51800">
    <property type="entry name" value="ZF_CHHC_U11_48K"/>
    <property type="match status" value="1"/>
</dbReference>
<keyword evidence="4 12" id="KW-0949">S-adenosyl-L-methionine</keyword>
<comment type="catalytic activity">
    <reaction evidence="10 12">
        <text>cytidine(4) in tRNA(Gly)(GCC) + S-adenosyl-L-methionine = 2'-O-methylcytidine(4) in tRNA(Gly)(GCC) + S-adenosyl-L-homocysteine + H(+)</text>
        <dbReference type="Rhea" id="RHEA:43192"/>
        <dbReference type="Rhea" id="RHEA-COMP:10399"/>
        <dbReference type="Rhea" id="RHEA-COMP:10400"/>
        <dbReference type="ChEBI" id="CHEBI:15378"/>
        <dbReference type="ChEBI" id="CHEBI:57856"/>
        <dbReference type="ChEBI" id="CHEBI:59789"/>
        <dbReference type="ChEBI" id="CHEBI:74495"/>
        <dbReference type="ChEBI" id="CHEBI:82748"/>
        <dbReference type="EC" id="2.1.1.225"/>
    </reaction>
</comment>
<evidence type="ECO:0000313" key="14">
    <source>
        <dbReference type="EMBL" id="MCD7460226.1"/>
    </source>
</evidence>
<evidence type="ECO:0000259" key="13">
    <source>
        <dbReference type="PROSITE" id="PS51800"/>
    </source>
</evidence>
<dbReference type="InterPro" id="IPR007871">
    <property type="entry name" value="Methyltransferase_TRM13"/>
</dbReference>
<comment type="caution">
    <text evidence="14">The sequence shown here is derived from an EMBL/GenBank/DDBJ whole genome shotgun (WGS) entry which is preliminary data.</text>
</comment>
<dbReference type="PANTHER" id="PTHR12998">
    <property type="entry name" value="TRNA:M(4)X MODIFICATION ENZYME TRM13 HOMOLOG"/>
    <property type="match status" value="1"/>
</dbReference>
<evidence type="ECO:0000256" key="5">
    <source>
        <dbReference type="ARBA" id="ARBA00022694"/>
    </source>
</evidence>
<evidence type="ECO:0000313" key="15">
    <source>
        <dbReference type="Proteomes" id="UP000823775"/>
    </source>
</evidence>
<comment type="catalytic activity">
    <reaction evidence="9 12">
        <text>cytidine(4) in tRNA(Pro) + S-adenosyl-L-methionine = 2'-O-methylcytidine(4) in tRNA(Pro) + S-adenosyl-L-homocysteine + H(+)</text>
        <dbReference type="Rhea" id="RHEA:32767"/>
        <dbReference type="Rhea" id="RHEA-COMP:10397"/>
        <dbReference type="Rhea" id="RHEA-COMP:10398"/>
        <dbReference type="ChEBI" id="CHEBI:15378"/>
        <dbReference type="ChEBI" id="CHEBI:57856"/>
        <dbReference type="ChEBI" id="CHEBI:59789"/>
        <dbReference type="ChEBI" id="CHEBI:74495"/>
        <dbReference type="ChEBI" id="CHEBI:82748"/>
        <dbReference type="EC" id="2.1.1.225"/>
    </reaction>
</comment>
<dbReference type="EC" id="2.1.1.225" evidence="12"/>
<keyword evidence="8 12" id="KW-0862">Zinc</keyword>
<evidence type="ECO:0000256" key="7">
    <source>
        <dbReference type="ARBA" id="ARBA00022771"/>
    </source>
</evidence>
<dbReference type="InterPro" id="IPR029063">
    <property type="entry name" value="SAM-dependent_MTases_sf"/>
</dbReference>
<evidence type="ECO:0000256" key="4">
    <source>
        <dbReference type="ARBA" id="ARBA00022691"/>
    </source>
</evidence>
<dbReference type="Pfam" id="PF11722">
    <property type="entry name" value="zf-TRM13_CCCH"/>
    <property type="match status" value="1"/>
</dbReference>
<dbReference type="Pfam" id="PF05253">
    <property type="entry name" value="zf-U11-48K"/>
    <property type="match status" value="1"/>
</dbReference>
<comment type="similarity">
    <text evidence="1 12">Belongs to the methyltransferase TRM13 family.</text>
</comment>
<evidence type="ECO:0000256" key="6">
    <source>
        <dbReference type="ARBA" id="ARBA00022723"/>
    </source>
</evidence>
<dbReference type="Pfam" id="PF05206">
    <property type="entry name" value="TRM13"/>
    <property type="match status" value="1"/>
</dbReference>
<evidence type="ECO:0000256" key="1">
    <source>
        <dbReference type="ARBA" id="ARBA00005265"/>
    </source>
</evidence>
<keyword evidence="3 12" id="KW-0808">Transferase</keyword>
<name>A0ABS8SMP6_DATST</name>
<evidence type="ECO:0000256" key="8">
    <source>
        <dbReference type="ARBA" id="ARBA00022833"/>
    </source>
</evidence>
<keyword evidence="2 12" id="KW-0489">Methyltransferase</keyword>
<dbReference type="Proteomes" id="UP000823775">
    <property type="component" value="Unassembled WGS sequence"/>
</dbReference>
<comment type="catalytic activity">
    <reaction evidence="11 12">
        <text>adenosine(4) in tRNA(His) + S-adenosyl-L-methionine = 2'-O-methyladenosine(4) in tRNA(His) + S-adenosyl-L-homocysteine + H(+)</text>
        <dbReference type="Rhea" id="RHEA:43196"/>
        <dbReference type="Rhea" id="RHEA-COMP:10401"/>
        <dbReference type="Rhea" id="RHEA-COMP:10402"/>
        <dbReference type="ChEBI" id="CHEBI:15378"/>
        <dbReference type="ChEBI" id="CHEBI:57856"/>
        <dbReference type="ChEBI" id="CHEBI:59789"/>
        <dbReference type="ChEBI" id="CHEBI:74411"/>
        <dbReference type="ChEBI" id="CHEBI:74477"/>
        <dbReference type="EC" id="2.1.1.225"/>
    </reaction>
</comment>
<dbReference type="SUPFAM" id="SSF53335">
    <property type="entry name" value="S-adenosyl-L-methionine-dependent methyltransferases"/>
    <property type="match status" value="1"/>
</dbReference>
<reference evidence="14 15" key="1">
    <citation type="journal article" date="2021" name="BMC Genomics">
        <title>Datura genome reveals duplications of psychoactive alkaloid biosynthetic genes and high mutation rate following tissue culture.</title>
        <authorList>
            <person name="Rajewski A."/>
            <person name="Carter-House D."/>
            <person name="Stajich J."/>
            <person name="Litt A."/>
        </authorList>
    </citation>
    <scope>NUCLEOTIDE SEQUENCE [LARGE SCALE GENOMIC DNA]</scope>
    <source>
        <strain evidence="14">AR-01</strain>
    </source>
</reference>
<keyword evidence="5 12" id="KW-0819">tRNA processing</keyword>
<dbReference type="InterPro" id="IPR039044">
    <property type="entry name" value="Trm13"/>
</dbReference>
<protein>
    <recommendedName>
        <fullName evidence="12">tRNA:m(4)X modification enzyme TRM13</fullName>
        <ecNumber evidence="12">2.1.1.225</ecNumber>
    </recommendedName>
</protein>
<keyword evidence="15" id="KW-1185">Reference proteome</keyword>
<evidence type="ECO:0000256" key="10">
    <source>
        <dbReference type="ARBA" id="ARBA00048635"/>
    </source>
</evidence>
<dbReference type="InterPro" id="IPR021721">
    <property type="entry name" value="Znf_CCCH-type_TRM13"/>
</dbReference>
<keyword evidence="6 12" id="KW-0479">Metal-binding</keyword>
<dbReference type="EMBL" id="JACEIK010000642">
    <property type="protein sequence ID" value="MCD7460226.1"/>
    <property type="molecule type" value="Genomic_DNA"/>
</dbReference>
<proteinExistence type="inferred from homology"/>
<evidence type="ECO:0000256" key="2">
    <source>
        <dbReference type="ARBA" id="ARBA00022603"/>
    </source>
</evidence>
<comment type="function">
    <text evidence="12">tRNA methylase which 2'-O-methylates cytidine(4) in tRNA(Pro) and tRNA(Gly)(GCC), and adenosine(4) in tRNA(His).</text>
</comment>
<accession>A0ABS8SMP6</accession>
<evidence type="ECO:0000256" key="12">
    <source>
        <dbReference type="RuleBase" id="RU367103"/>
    </source>
</evidence>
<sequence length="447" mass="50616">MAARCNFWLPKKKRFCANVPLGDSQFCGNHTQRSDGQWVPCPIHPSHSVLEQNLESHLKRCPFFKQAQSLSLQPFYQEGINAGKEEEEGEQNFSSEMKRNAVHAMTLSEFSQLINKIKSIHASICNDIRDSFMIPQACDIWTNRQVDRGLPFQEKHVMQQASILGNLEEFGVLKSCGDDTVSGPVKSQASLDDDDAPAVVEFGAGRGYLTQVLADCYRIKKILLVERKSYKLKADRSLRQKETVTLERLRIDIEDLKLNAVESLQGVPYLAIGKHLCGPATDMTLRCCIIKQNDQHDDAPSESTCYLIGLAIATCCHHLCQWKHYINKRYMLDLGISKDDFNAMTWFTSWAVDADHGSDLCGTDWSLDLQIRENGHVESDLNTYEVKDLVKNMKAVDRAVVGLMCKDIIDVGRFMWLKEHGLECELVKYVPSNISPENRLLVARQKS</sequence>